<evidence type="ECO:0000256" key="16">
    <source>
        <dbReference type="ARBA" id="ARBA00023209"/>
    </source>
</evidence>
<name>A0A564WBR5_9PROT</name>
<gene>
    <name evidence="20" type="primary">cdsA</name>
    <name evidence="20" type="ORF">DF3PA_10073</name>
</gene>
<proteinExistence type="inferred from homology"/>
<comment type="similarity">
    <text evidence="5 18">Belongs to the CDS family.</text>
</comment>
<dbReference type="GO" id="GO:0016024">
    <property type="term" value="P:CDP-diacylglycerol biosynthetic process"/>
    <property type="evidence" value="ECO:0007669"/>
    <property type="project" value="UniProtKB-UniPathway"/>
</dbReference>
<keyword evidence="9" id="KW-0444">Lipid biosynthesis</keyword>
<dbReference type="PROSITE" id="PS51257">
    <property type="entry name" value="PROKAR_LIPOPROTEIN"/>
    <property type="match status" value="1"/>
</dbReference>
<evidence type="ECO:0000256" key="15">
    <source>
        <dbReference type="ARBA" id="ARBA00023136"/>
    </source>
</evidence>
<keyword evidence="17" id="KW-1208">Phospholipid metabolism</keyword>
<evidence type="ECO:0000256" key="9">
    <source>
        <dbReference type="ARBA" id="ARBA00022516"/>
    </source>
</evidence>
<evidence type="ECO:0000313" key="21">
    <source>
        <dbReference type="Proteomes" id="UP000326641"/>
    </source>
</evidence>
<feature type="transmembrane region" description="Helical" evidence="19">
    <location>
        <begin position="171"/>
        <end position="190"/>
    </location>
</feature>
<dbReference type="UniPathway" id="UPA00557">
    <property type="reaction ID" value="UER00614"/>
</dbReference>
<keyword evidence="11 18" id="KW-0812">Transmembrane</keyword>
<dbReference type="AlphaFoldDB" id="A0A564WBR5"/>
<keyword evidence="13 19" id="KW-1133">Transmembrane helix</keyword>
<dbReference type="GO" id="GO:0004605">
    <property type="term" value="F:phosphatidate cytidylyltransferase activity"/>
    <property type="evidence" value="ECO:0007669"/>
    <property type="project" value="UniProtKB-EC"/>
</dbReference>
<evidence type="ECO:0000256" key="5">
    <source>
        <dbReference type="ARBA" id="ARBA00010185"/>
    </source>
</evidence>
<evidence type="ECO:0000256" key="1">
    <source>
        <dbReference type="ARBA" id="ARBA00001698"/>
    </source>
</evidence>
<dbReference type="PANTHER" id="PTHR46382">
    <property type="entry name" value="PHOSPHATIDATE CYTIDYLYLTRANSFERASE"/>
    <property type="match status" value="1"/>
</dbReference>
<evidence type="ECO:0000256" key="19">
    <source>
        <dbReference type="SAM" id="Phobius"/>
    </source>
</evidence>
<evidence type="ECO:0000256" key="7">
    <source>
        <dbReference type="ARBA" id="ARBA00019373"/>
    </source>
</evidence>
<keyword evidence="12 18" id="KW-0548">Nucleotidyltransferase</keyword>
<evidence type="ECO:0000256" key="13">
    <source>
        <dbReference type="ARBA" id="ARBA00022989"/>
    </source>
</evidence>
<evidence type="ECO:0000256" key="12">
    <source>
        <dbReference type="ARBA" id="ARBA00022695"/>
    </source>
</evidence>
<comment type="pathway">
    <text evidence="4">Lipid metabolism.</text>
</comment>
<feature type="transmembrane region" description="Helical" evidence="19">
    <location>
        <begin position="130"/>
        <end position="150"/>
    </location>
</feature>
<feature type="transmembrane region" description="Helical" evidence="19">
    <location>
        <begin position="69"/>
        <end position="99"/>
    </location>
</feature>
<keyword evidence="14" id="KW-0443">Lipid metabolism</keyword>
<evidence type="ECO:0000256" key="14">
    <source>
        <dbReference type="ARBA" id="ARBA00023098"/>
    </source>
</evidence>
<evidence type="ECO:0000256" key="4">
    <source>
        <dbReference type="ARBA" id="ARBA00005189"/>
    </source>
</evidence>
<comment type="subcellular location">
    <subcellularLocation>
        <location evidence="2">Cell membrane</location>
        <topology evidence="2">Multi-pass membrane protein</topology>
    </subcellularLocation>
</comment>
<comment type="catalytic activity">
    <reaction evidence="1 18">
        <text>a 1,2-diacyl-sn-glycero-3-phosphate + CTP + H(+) = a CDP-1,2-diacyl-sn-glycerol + diphosphate</text>
        <dbReference type="Rhea" id="RHEA:16229"/>
        <dbReference type="ChEBI" id="CHEBI:15378"/>
        <dbReference type="ChEBI" id="CHEBI:33019"/>
        <dbReference type="ChEBI" id="CHEBI:37563"/>
        <dbReference type="ChEBI" id="CHEBI:58332"/>
        <dbReference type="ChEBI" id="CHEBI:58608"/>
        <dbReference type="EC" id="2.7.7.41"/>
    </reaction>
</comment>
<keyword evidence="21" id="KW-1185">Reference proteome</keyword>
<evidence type="ECO:0000256" key="10">
    <source>
        <dbReference type="ARBA" id="ARBA00022679"/>
    </source>
</evidence>
<dbReference type="GO" id="GO:0005886">
    <property type="term" value="C:plasma membrane"/>
    <property type="evidence" value="ECO:0007669"/>
    <property type="project" value="UniProtKB-SubCell"/>
</dbReference>
<dbReference type="EC" id="2.7.7.41" evidence="6 18"/>
<dbReference type="Pfam" id="PF01148">
    <property type="entry name" value="CTP_transf_1"/>
    <property type="match status" value="1"/>
</dbReference>
<organism evidence="20 21">
    <name type="scientific">Candidatus Defluviicoccus seviourii</name>
    <dbReference type="NCBI Taxonomy" id="2565273"/>
    <lineage>
        <taxon>Bacteria</taxon>
        <taxon>Pseudomonadati</taxon>
        <taxon>Pseudomonadota</taxon>
        <taxon>Alphaproteobacteria</taxon>
        <taxon>Rhodospirillales</taxon>
        <taxon>Rhodospirillaceae</taxon>
        <taxon>Defluviicoccus</taxon>
    </lineage>
</organism>
<accession>A0A564WBR5</accession>
<evidence type="ECO:0000256" key="8">
    <source>
        <dbReference type="ARBA" id="ARBA00022475"/>
    </source>
</evidence>
<keyword evidence="8" id="KW-1003">Cell membrane</keyword>
<evidence type="ECO:0000256" key="18">
    <source>
        <dbReference type="RuleBase" id="RU003938"/>
    </source>
</evidence>
<comment type="pathway">
    <text evidence="3 18">Phospholipid metabolism; CDP-diacylglycerol biosynthesis; CDP-diacylglycerol from sn-glycerol 3-phosphate: step 3/3.</text>
</comment>
<protein>
    <recommendedName>
        <fullName evidence="7 18">Phosphatidate cytidylyltransferase</fullName>
        <ecNumber evidence="6 18">2.7.7.41</ecNumber>
    </recommendedName>
</protein>
<evidence type="ECO:0000256" key="3">
    <source>
        <dbReference type="ARBA" id="ARBA00005119"/>
    </source>
</evidence>
<comment type="caution">
    <text evidence="20">The sequence shown here is derived from an EMBL/GenBank/DDBJ whole genome shotgun (WGS) entry which is preliminary data.</text>
</comment>
<reference evidence="20" key="1">
    <citation type="submission" date="2018-11" db="EMBL/GenBank/DDBJ databases">
        <authorList>
            <person name="Onetto C."/>
        </authorList>
    </citation>
    <scope>NUCLEOTIDE SEQUENCE [LARGE SCALE GENOMIC DNA]</scope>
</reference>
<evidence type="ECO:0000256" key="17">
    <source>
        <dbReference type="ARBA" id="ARBA00023264"/>
    </source>
</evidence>
<evidence type="ECO:0000256" key="2">
    <source>
        <dbReference type="ARBA" id="ARBA00004651"/>
    </source>
</evidence>
<dbReference type="EMBL" id="UXAT02000001">
    <property type="protein sequence ID" value="VUX44948.1"/>
    <property type="molecule type" value="Genomic_DNA"/>
</dbReference>
<evidence type="ECO:0000256" key="6">
    <source>
        <dbReference type="ARBA" id="ARBA00012487"/>
    </source>
</evidence>
<feature type="transmembrane region" description="Helical" evidence="19">
    <location>
        <begin position="16"/>
        <end position="49"/>
    </location>
</feature>
<dbReference type="InterPro" id="IPR000374">
    <property type="entry name" value="PC_trans"/>
</dbReference>
<keyword evidence="10 18" id="KW-0808">Transferase</keyword>
<sequence length="264" mass="27227">MAEPDWRARLPLPRIVAAVVLAPLALACLYAGSSIFAVMVGLGAVILAFEWVRLCVSDRPTALGLAMAASFIVAIVAALVCEGGSSIAVIVVAAVSLFLASGRNAWIAAGVVYLGLPCVALVWLHTTLAAGPSIILWLFVVIWTTDIGAYTIGRLVGGPKLAPRISPNKTWSGFFGGLGLAIVCGSLLLVELELMAGPGVIFASGSISLVGQAGDLLESWIKRRFGVKDTGRLIPGHGGLLDRVDSLITASVVTALFVVVGRGG</sequence>
<evidence type="ECO:0000313" key="20">
    <source>
        <dbReference type="EMBL" id="VUX44948.1"/>
    </source>
</evidence>
<keyword evidence="16" id="KW-0594">Phospholipid biosynthesis</keyword>
<dbReference type="PROSITE" id="PS01315">
    <property type="entry name" value="CDS"/>
    <property type="match status" value="1"/>
</dbReference>
<evidence type="ECO:0000256" key="11">
    <source>
        <dbReference type="ARBA" id="ARBA00022692"/>
    </source>
</evidence>
<dbReference type="PANTHER" id="PTHR46382:SF1">
    <property type="entry name" value="PHOSPHATIDATE CYTIDYLYLTRANSFERASE"/>
    <property type="match status" value="1"/>
</dbReference>
<feature type="transmembrane region" description="Helical" evidence="19">
    <location>
        <begin position="106"/>
        <end position="124"/>
    </location>
</feature>
<dbReference type="Proteomes" id="UP000326641">
    <property type="component" value="Unassembled WGS sequence"/>
</dbReference>
<keyword evidence="15 19" id="KW-0472">Membrane</keyword>